<dbReference type="EMBL" id="MN740255">
    <property type="protein sequence ID" value="QHT96297.1"/>
    <property type="molecule type" value="Genomic_DNA"/>
</dbReference>
<evidence type="ECO:0000313" key="1">
    <source>
        <dbReference type="EMBL" id="QHT96297.1"/>
    </source>
</evidence>
<reference evidence="1" key="1">
    <citation type="journal article" date="2020" name="Nature">
        <title>Giant virus diversity and host interactions through global metagenomics.</title>
        <authorList>
            <person name="Schulz F."/>
            <person name="Roux S."/>
            <person name="Paez-Espino D."/>
            <person name="Jungbluth S."/>
            <person name="Walsh D.A."/>
            <person name="Denef V.J."/>
            <person name="McMahon K.D."/>
            <person name="Konstantinidis K.T."/>
            <person name="Eloe-Fadrosh E.A."/>
            <person name="Kyrpides N.C."/>
            <person name="Woyke T."/>
        </authorList>
    </citation>
    <scope>NUCLEOTIDE SEQUENCE</scope>
    <source>
        <strain evidence="1">GVMAG-M-3300024302-11</strain>
    </source>
</reference>
<dbReference type="AlphaFoldDB" id="A0A6C0IWT3"/>
<sequence length="142" mass="16335">MSVRILVSETKPIPINYTKSCYSFSDPATPKKNYLFSLELGLEDGTLRKFNKIENNNYSYIVDIDDDVVYNNIRSFNIFVTEIPFTNTNYSMNGTINHDSSNFTQKNETFYVEFSQNNNGNAICTCYFMGVDFNTMFVSPPN</sequence>
<proteinExistence type="predicted"/>
<organism evidence="1">
    <name type="scientific">viral metagenome</name>
    <dbReference type="NCBI Taxonomy" id="1070528"/>
    <lineage>
        <taxon>unclassified sequences</taxon>
        <taxon>metagenomes</taxon>
        <taxon>organismal metagenomes</taxon>
    </lineage>
</organism>
<accession>A0A6C0IWT3</accession>
<name>A0A6C0IWT3_9ZZZZ</name>
<protein>
    <submittedName>
        <fullName evidence="1">Uncharacterized protein</fullName>
    </submittedName>
</protein>